<proteinExistence type="predicted"/>
<protein>
    <submittedName>
        <fullName evidence="7">PLD-like domain-containing protein</fullName>
    </submittedName>
</protein>
<evidence type="ECO:0000256" key="1">
    <source>
        <dbReference type="ARBA" id="ARBA00000798"/>
    </source>
</evidence>
<evidence type="ECO:0000256" key="4">
    <source>
        <dbReference type="ARBA" id="ARBA00023098"/>
    </source>
</evidence>
<dbReference type="Pfam" id="PF09949">
    <property type="entry name" value="APP1_cat"/>
    <property type="match status" value="1"/>
</dbReference>
<keyword evidence="3" id="KW-0378">Hydrolase</keyword>
<feature type="domain" description="PLD phosphodiesterase" evidence="6">
    <location>
        <begin position="585"/>
        <end position="612"/>
    </location>
</feature>
<dbReference type="GO" id="GO:0009395">
    <property type="term" value="P:phospholipid catabolic process"/>
    <property type="evidence" value="ECO:0007669"/>
    <property type="project" value="TreeGrafter"/>
</dbReference>
<name>A0A1I5E1G7_PSUAM</name>
<gene>
    <name evidence="7" type="ORF">SAMN05216207_102869</name>
</gene>
<evidence type="ECO:0000313" key="7">
    <source>
        <dbReference type="EMBL" id="SFO05395.1"/>
    </source>
</evidence>
<dbReference type="GO" id="GO:0004630">
    <property type="term" value="F:phospholipase D activity"/>
    <property type="evidence" value="ECO:0007669"/>
    <property type="project" value="UniProtKB-EC"/>
</dbReference>
<keyword evidence="8" id="KW-1185">Reference proteome</keyword>
<dbReference type="SUPFAM" id="SSF56024">
    <property type="entry name" value="Phospholipase D/nuclease"/>
    <property type="match status" value="2"/>
</dbReference>
<dbReference type="PANTHER" id="PTHR18896:SF76">
    <property type="entry name" value="PHOSPHOLIPASE"/>
    <property type="match status" value="1"/>
</dbReference>
<dbReference type="Proteomes" id="UP000199614">
    <property type="component" value="Unassembled WGS sequence"/>
</dbReference>
<dbReference type="CDD" id="cd09105">
    <property type="entry name" value="PLDc_vPLD1_2_like_2"/>
    <property type="match status" value="1"/>
</dbReference>
<dbReference type="SMART" id="SM00155">
    <property type="entry name" value="PLDc"/>
    <property type="match status" value="2"/>
</dbReference>
<dbReference type="EMBL" id="FOUY01000028">
    <property type="protein sequence ID" value="SFO05395.1"/>
    <property type="molecule type" value="Genomic_DNA"/>
</dbReference>
<dbReference type="Pfam" id="PF13091">
    <property type="entry name" value="PLDc_2"/>
    <property type="match status" value="1"/>
</dbReference>
<organism evidence="7 8">
    <name type="scientific">Pseudonocardia ammonioxydans</name>
    <dbReference type="NCBI Taxonomy" id="260086"/>
    <lineage>
        <taxon>Bacteria</taxon>
        <taxon>Bacillati</taxon>
        <taxon>Actinomycetota</taxon>
        <taxon>Actinomycetes</taxon>
        <taxon>Pseudonocardiales</taxon>
        <taxon>Pseudonocardiaceae</taxon>
        <taxon>Pseudonocardia</taxon>
    </lineage>
</organism>
<keyword evidence="4" id="KW-0443">Lipid metabolism</keyword>
<comment type="catalytic activity">
    <reaction evidence="1">
        <text>a 1,2-diacyl-sn-glycero-3-phosphocholine + H2O = a 1,2-diacyl-sn-glycero-3-phosphate + choline + H(+)</text>
        <dbReference type="Rhea" id="RHEA:14445"/>
        <dbReference type="ChEBI" id="CHEBI:15354"/>
        <dbReference type="ChEBI" id="CHEBI:15377"/>
        <dbReference type="ChEBI" id="CHEBI:15378"/>
        <dbReference type="ChEBI" id="CHEBI:57643"/>
        <dbReference type="ChEBI" id="CHEBI:58608"/>
        <dbReference type="EC" id="3.1.4.4"/>
    </reaction>
</comment>
<dbReference type="InterPro" id="IPR025202">
    <property type="entry name" value="PLD-like_dom"/>
</dbReference>
<dbReference type="PANTHER" id="PTHR18896">
    <property type="entry name" value="PHOSPHOLIPASE D"/>
    <property type="match status" value="1"/>
</dbReference>
<dbReference type="STRING" id="260086.SAMN05216207_102869"/>
<dbReference type="AlphaFoldDB" id="A0A1I5E1G7"/>
<evidence type="ECO:0000256" key="3">
    <source>
        <dbReference type="ARBA" id="ARBA00022801"/>
    </source>
</evidence>
<evidence type="ECO:0000259" key="6">
    <source>
        <dbReference type="PROSITE" id="PS50035"/>
    </source>
</evidence>
<evidence type="ECO:0000256" key="2">
    <source>
        <dbReference type="ARBA" id="ARBA00022737"/>
    </source>
</evidence>
<feature type="compositionally biased region" description="Basic residues" evidence="5">
    <location>
        <begin position="728"/>
        <end position="739"/>
    </location>
</feature>
<dbReference type="InterPro" id="IPR019236">
    <property type="entry name" value="APP1_cat"/>
</dbReference>
<keyword evidence="2" id="KW-0677">Repeat</keyword>
<sequence length="771" mass="83828">MQSEDVGFGGLMFGGAVFDGVVFDIDGVLRLATPRRQLRRLRALLRHSTHDLRSVQGMPQVVHSLVDDRPGTPVFYLTALPSGLSRLVTGLLRRDGYPPGTALVVGRTPVLRWLVGGGAANKRVALERLAQRMPSVRWVLVGDDAGHDPAVYGEFAERHPGRVAAIAVRQVLDVDPPETGVTSLPGTVAGAPVIAAPNGEELLPRLRTGLGAEPRRNGLSDWFLTGEERGNDVTRLRAWTEGNTVGALVHGDRYLPRLAGTVAATGAGDAVLFAGWRADAGQRLAEHGPTVAEALCGAARRDVRVRGLLWRSHSGLLGYHARENRRVADAVADAGGAVLLDQRVRVLGSHHQKLVAVRHRDRPEDDVAFVGGIDVDLGSRDDARHTGDPQAERSGSEYGPHPAVHDVQLELRGPAVRDVEQVLRERWEDPSPLSGMPWHPVSALGTARHRADTRFPGAAADPPATGGCAVQLLCTYPNRWPRHPSAPRGERSIARGYSKALGRAERIVYVEDQYMWSVDVARVFAAALRRSPRLHLIAVVPRMPDVTSRAYLDTAGLGHAEALAIVQQAGGDRVQVLDVENRRNAPVYVHAKLCIVDDVWAAVGSDNFNMRSWTYDTELAAAVVDTERDPRAPADPAGHGDGARRFARDLRLELMREHLELGRSDSGADYHGADCDGADCHGADCHGADCHHDADLLDPDRAAATVRESAAALEAWHAGGCRGPRPPGRLRPHTRRQTGLPRRHRWFTAPVYRSFLDPDGRPLGMRLRRTY</sequence>
<dbReference type="Gene3D" id="3.30.870.10">
    <property type="entry name" value="Endonuclease Chain A"/>
    <property type="match status" value="2"/>
</dbReference>
<feature type="region of interest" description="Disordered" evidence="5">
    <location>
        <begin position="717"/>
        <end position="739"/>
    </location>
</feature>
<reference evidence="7 8" key="1">
    <citation type="submission" date="2016-10" db="EMBL/GenBank/DDBJ databases">
        <authorList>
            <person name="de Groot N.N."/>
        </authorList>
    </citation>
    <scope>NUCLEOTIDE SEQUENCE [LARGE SCALE GENOMIC DNA]</scope>
    <source>
        <strain evidence="7 8">CGMCC 4.1877</strain>
    </source>
</reference>
<dbReference type="InterPro" id="IPR001736">
    <property type="entry name" value="PLipase_D/transphosphatidylase"/>
</dbReference>
<feature type="compositionally biased region" description="Basic and acidic residues" evidence="5">
    <location>
        <begin position="378"/>
        <end position="395"/>
    </location>
</feature>
<accession>A0A1I5E1G7</accession>
<evidence type="ECO:0000313" key="8">
    <source>
        <dbReference type="Proteomes" id="UP000199614"/>
    </source>
</evidence>
<dbReference type="GO" id="GO:0008195">
    <property type="term" value="F:phosphatidate phosphatase activity"/>
    <property type="evidence" value="ECO:0007669"/>
    <property type="project" value="InterPro"/>
</dbReference>
<feature type="region of interest" description="Disordered" evidence="5">
    <location>
        <begin position="378"/>
        <end position="401"/>
    </location>
</feature>
<evidence type="ECO:0000256" key="5">
    <source>
        <dbReference type="SAM" id="MobiDB-lite"/>
    </source>
</evidence>
<dbReference type="InterPro" id="IPR015679">
    <property type="entry name" value="PLipase_D_fam"/>
</dbReference>
<dbReference type="PROSITE" id="PS50035">
    <property type="entry name" value="PLD"/>
    <property type="match status" value="1"/>
</dbReference>